<protein>
    <submittedName>
        <fullName evidence="1">Uncharacterized protein</fullName>
    </submittedName>
</protein>
<dbReference type="EMBL" id="PGCJ01000089">
    <property type="protein sequence ID" value="PLW50579.1"/>
    <property type="molecule type" value="Genomic_DNA"/>
</dbReference>
<keyword evidence="2" id="KW-1185">Reference proteome</keyword>
<evidence type="ECO:0000313" key="2">
    <source>
        <dbReference type="Proteomes" id="UP000235388"/>
    </source>
</evidence>
<dbReference type="AlphaFoldDB" id="A0A2N5VKR1"/>
<gene>
    <name evidence="1" type="ORF">PCANC_06939</name>
</gene>
<reference evidence="1 2" key="1">
    <citation type="submission" date="2017-11" db="EMBL/GenBank/DDBJ databases">
        <title>De novo assembly and phasing of dikaryotic genomes from two isolates of Puccinia coronata f. sp. avenae, the causal agent of oat crown rust.</title>
        <authorList>
            <person name="Miller M.E."/>
            <person name="Zhang Y."/>
            <person name="Omidvar V."/>
            <person name="Sperschneider J."/>
            <person name="Schwessinger B."/>
            <person name="Raley C."/>
            <person name="Palmer J.M."/>
            <person name="Garnica D."/>
            <person name="Upadhyaya N."/>
            <person name="Rathjen J."/>
            <person name="Taylor J.M."/>
            <person name="Park R.F."/>
            <person name="Dodds P.N."/>
            <person name="Hirsch C.D."/>
            <person name="Kianian S.F."/>
            <person name="Figueroa M."/>
        </authorList>
    </citation>
    <scope>NUCLEOTIDE SEQUENCE [LARGE SCALE GENOMIC DNA]</scope>
    <source>
        <strain evidence="1">12NC29</strain>
    </source>
</reference>
<sequence>MLRVICYPTDPTVRALQSCGQKHSTRTPVYDQIAAFSCPSAISTVLARSDWLNNVTSRRDQVKHLHKRHSRAGRADACNLQEFYKRLVAPNRPCPGPPSYIYVRVSRWGDRLCRKLLKWTVLCECQVPTPQIAHTSLTSSISSTAARRVGLRLGTGVKLFAKAIFLCRRPQHLTARIG</sequence>
<name>A0A2N5VKR1_9BASI</name>
<evidence type="ECO:0000313" key="1">
    <source>
        <dbReference type="EMBL" id="PLW50579.1"/>
    </source>
</evidence>
<accession>A0A2N5VKR1</accession>
<dbReference type="Proteomes" id="UP000235388">
    <property type="component" value="Unassembled WGS sequence"/>
</dbReference>
<comment type="caution">
    <text evidence="1">The sequence shown here is derived from an EMBL/GenBank/DDBJ whole genome shotgun (WGS) entry which is preliminary data.</text>
</comment>
<proteinExistence type="predicted"/>
<organism evidence="1 2">
    <name type="scientific">Puccinia coronata f. sp. avenae</name>
    <dbReference type="NCBI Taxonomy" id="200324"/>
    <lineage>
        <taxon>Eukaryota</taxon>
        <taxon>Fungi</taxon>
        <taxon>Dikarya</taxon>
        <taxon>Basidiomycota</taxon>
        <taxon>Pucciniomycotina</taxon>
        <taxon>Pucciniomycetes</taxon>
        <taxon>Pucciniales</taxon>
        <taxon>Pucciniaceae</taxon>
        <taxon>Puccinia</taxon>
    </lineage>
</organism>